<keyword evidence="1" id="KW-0472">Membrane</keyword>
<feature type="transmembrane region" description="Helical" evidence="1">
    <location>
        <begin position="153"/>
        <end position="172"/>
    </location>
</feature>
<feature type="transmembrane region" description="Helical" evidence="1">
    <location>
        <begin position="283"/>
        <end position="307"/>
    </location>
</feature>
<sequence>GWYSAPNYRSTLEVLWLCLLTVFLCCWSAFHPDISQPNSTWVQQYIDRTVGLLIGVIYPEVFLYMAFFERLDARSTMQISSDVLDERWTVTHAFYANMGGFAYKRTTNEVDARGHECFEYLTAYPVNRLLMSQIDLAGFPLEKDVKAKGKADGMVRALTITQIVWVLVQSVARTIQHLPLTTLEISTLAYIPCAIFAYALWWDKPYEVSVPTLLRFKQTGVANLDLDYKETITPCQEPIAQHCKHSRHIATRTLLQRHQLFRTQKYRTYETTRQCIEVIRLSLLPVGIFGFSSAVVFLVVGAIHLAAWNFEFPSLFECWAWRVCSIVIATIVPISWLLTAVLLRVTTDQWWDGLEGKDTLEEFRTVRWISMAIQGFAVTLYSLARLYLLVEVFMGLRASPMGVYKTPEWSNFLPHV</sequence>
<feature type="transmembrane region" description="Helical" evidence="1">
    <location>
        <begin position="12"/>
        <end position="30"/>
    </location>
</feature>
<dbReference type="RefSeq" id="XP_040791086.1">
    <property type="nucleotide sequence ID" value="XM_040927297.1"/>
</dbReference>
<keyword evidence="1" id="KW-1133">Transmembrane helix</keyword>
<accession>A0A9P4GLG8</accession>
<reference evidence="2" key="1">
    <citation type="submission" date="2020-01" db="EMBL/GenBank/DDBJ databases">
        <authorList>
            <consortium name="DOE Joint Genome Institute"/>
            <person name="Haridas S."/>
            <person name="Albert R."/>
            <person name="Binder M."/>
            <person name="Bloem J."/>
            <person name="Labutti K."/>
            <person name="Salamov A."/>
            <person name="Andreopoulos B."/>
            <person name="Baker S.E."/>
            <person name="Barry K."/>
            <person name="Bills G."/>
            <person name="Bluhm B.H."/>
            <person name="Cannon C."/>
            <person name="Castanera R."/>
            <person name="Culley D.E."/>
            <person name="Daum C."/>
            <person name="Ezra D."/>
            <person name="Gonzalez J.B."/>
            <person name="Henrissat B."/>
            <person name="Kuo A."/>
            <person name="Liang C."/>
            <person name="Lipzen A."/>
            <person name="Lutzoni F."/>
            <person name="Magnuson J."/>
            <person name="Mondo S."/>
            <person name="Nolan M."/>
            <person name="Ohm R."/>
            <person name="Pangilinan J."/>
            <person name="Park H.-J."/>
            <person name="Ramirez L."/>
            <person name="Alfaro M."/>
            <person name="Sun H."/>
            <person name="Tritt A."/>
            <person name="Yoshinaga Y."/>
            <person name="Zwiers L.-H."/>
            <person name="Turgeon B.G."/>
            <person name="Goodwin S.B."/>
            <person name="Spatafora J.W."/>
            <person name="Crous P.W."/>
            <person name="Grigoriev I.V."/>
        </authorList>
    </citation>
    <scope>NUCLEOTIDE SEQUENCE</scope>
    <source>
        <strain evidence="2">CBS 394.84</strain>
    </source>
</reference>
<keyword evidence="1" id="KW-0812">Transmembrane</keyword>
<dbReference type="PANTHER" id="PTHR35043">
    <property type="entry name" value="TRANSCRIPTION FACTOR DOMAIN-CONTAINING PROTEIN"/>
    <property type="match status" value="1"/>
</dbReference>
<feature type="transmembrane region" description="Helical" evidence="1">
    <location>
        <begin position="366"/>
        <end position="388"/>
    </location>
</feature>
<evidence type="ECO:0000313" key="3">
    <source>
        <dbReference type="Proteomes" id="UP000800039"/>
    </source>
</evidence>
<name>A0A9P4GLG8_9PLEO</name>
<dbReference type="GeneID" id="63844550"/>
<feature type="non-terminal residue" evidence="2">
    <location>
        <position position="416"/>
    </location>
</feature>
<dbReference type="OrthoDB" id="9451547at2759"/>
<feature type="transmembrane region" description="Helical" evidence="1">
    <location>
        <begin position="178"/>
        <end position="201"/>
    </location>
</feature>
<protein>
    <submittedName>
        <fullName evidence="2">Uncharacterized protein</fullName>
    </submittedName>
</protein>
<dbReference type="AlphaFoldDB" id="A0A9P4GLG8"/>
<proteinExistence type="predicted"/>
<dbReference type="PANTHER" id="PTHR35043:SF8">
    <property type="entry name" value="DUF4220 DOMAIN-CONTAINING PROTEIN"/>
    <property type="match status" value="1"/>
</dbReference>
<evidence type="ECO:0000256" key="1">
    <source>
        <dbReference type="SAM" id="Phobius"/>
    </source>
</evidence>
<evidence type="ECO:0000313" key="2">
    <source>
        <dbReference type="EMBL" id="KAF1848523.1"/>
    </source>
</evidence>
<feature type="transmembrane region" description="Helical" evidence="1">
    <location>
        <begin position="50"/>
        <end position="68"/>
    </location>
</feature>
<feature type="non-terminal residue" evidence="2">
    <location>
        <position position="1"/>
    </location>
</feature>
<gene>
    <name evidence="2" type="ORF">K460DRAFT_238274</name>
</gene>
<dbReference type="EMBL" id="ML976615">
    <property type="protein sequence ID" value="KAF1848523.1"/>
    <property type="molecule type" value="Genomic_DNA"/>
</dbReference>
<feature type="transmembrane region" description="Helical" evidence="1">
    <location>
        <begin position="319"/>
        <end position="345"/>
    </location>
</feature>
<comment type="caution">
    <text evidence="2">The sequence shown here is derived from an EMBL/GenBank/DDBJ whole genome shotgun (WGS) entry which is preliminary data.</text>
</comment>
<organism evidence="2 3">
    <name type="scientific">Cucurbitaria berberidis CBS 394.84</name>
    <dbReference type="NCBI Taxonomy" id="1168544"/>
    <lineage>
        <taxon>Eukaryota</taxon>
        <taxon>Fungi</taxon>
        <taxon>Dikarya</taxon>
        <taxon>Ascomycota</taxon>
        <taxon>Pezizomycotina</taxon>
        <taxon>Dothideomycetes</taxon>
        <taxon>Pleosporomycetidae</taxon>
        <taxon>Pleosporales</taxon>
        <taxon>Pleosporineae</taxon>
        <taxon>Cucurbitariaceae</taxon>
        <taxon>Cucurbitaria</taxon>
    </lineage>
</organism>
<dbReference type="Proteomes" id="UP000800039">
    <property type="component" value="Unassembled WGS sequence"/>
</dbReference>
<keyword evidence="3" id="KW-1185">Reference proteome</keyword>